<sequence length="628" mass="63494">MPPGDADREAGFSLIELMTAMTLIGVVMAALSGFFTNSLRATNVQSNAQTAVQLVSDALERVRALKGSGVTSGRDLTSTQTQWASVPGDSPVSPYLATMAMAYDETASGGSGATAALPTTAVPVVLNSIPFKQSWYVGRCWQPLLGGDCGPARTALSVEFFRIVTLVTWTGRGCPASGCSQVAATLVSNALAEPVFKVNEVAQAPQVINPGRQTGELTIPVNLTVTATGGAPPLTWLAAGLPPGLSMDSSGVITGTPTLIGTYPVVISATDGFGLIGSAAFSWVIAALPDLIPPGTVTTTGGVALTWAPTLVGGTSPLAWTASGLPPGLAIDPATGVVTGTPTTVGTYSVTITVVDTYAKTDTMTFTWVVPPLTLTSPAAQSGLTNVAITALPVVAAGGVQAYTWSASGLPTGLAFNTTTGVISGTPTVAGVYTVKVTVTDKAGTSLSSTFSWTVGPYIKWPRTDQSGALGSIFAVDAAATGGTAPYTWASTNLPNGVSMNTTSGSVYGTLSAAGRYVVGFTVTDTKGYSESLTLVCTVTTSTGLNITSASGNRSSTKGKADTFTPVVANASGTKTWTASNLPTGMSIASGTGVVSGTPTTAGTWTPKLTVTDGAGKVSNWMFVWTVK</sequence>
<dbReference type="Pfam" id="PF05345">
    <property type="entry name" value="He_PIG"/>
    <property type="match status" value="5"/>
</dbReference>
<dbReference type="InterPro" id="IPR015919">
    <property type="entry name" value="Cadherin-like_sf"/>
</dbReference>
<dbReference type="PROSITE" id="PS00409">
    <property type="entry name" value="PROKAR_NTER_METHYL"/>
    <property type="match status" value="1"/>
</dbReference>
<keyword evidence="3" id="KW-1185">Reference proteome</keyword>
<dbReference type="Gene3D" id="2.60.40.10">
    <property type="entry name" value="Immunoglobulins"/>
    <property type="match status" value="5"/>
</dbReference>
<dbReference type="RefSeq" id="WP_142704261.1">
    <property type="nucleotide sequence ID" value="NZ_VIRS01000005.1"/>
</dbReference>
<dbReference type="InterPro" id="IPR013783">
    <property type="entry name" value="Ig-like_fold"/>
</dbReference>
<proteinExistence type="predicted"/>
<organism evidence="2 3">
    <name type="scientific">Cryptosporangium phraense</name>
    <dbReference type="NCBI Taxonomy" id="2593070"/>
    <lineage>
        <taxon>Bacteria</taxon>
        <taxon>Bacillati</taxon>
        <taxon>Actinomycetota</taxon>
        <taxon>Actinomycetes</taxon>
        <taxon>Cryptosporangiales</taxon>
        <taxon>Cryptosporangiaceae</taxon>
        <taxon>Cryptosporangium</taxon>
    </lineage>
</organism>
<dbReference type="OrthoDB" id="3373017at2"/>
<dbReference type="InterPro" id="IPR045584">
    <property type="entry name" value="Pilin-like"/>
</dbReference>
<dbReference type="SUPFAM" id="SSF49313">
    <property type="entry name" value="Cadherin-like"/>
    <property type="match status" value="4"/>
</dbReference>
<evidence type="ECO:0000256" key="1">
    <source>
        <dbReference type="SAM" id="Phobius"/>
    </source>
</evidence>
<accession>A0A545AVN9</accession>
<dbReference type="GO" id="GO:0005509">
    <property type="term" value="F:calcium ion binding"/>
    <property type="evidence" value="ECO:0007669"/>
    <property type="project" value="InterPro"/>
</dbReference>
<evidence type="ECO:0000313" key="3">
    <source>
        <dbReference type="Proteomes" id="UP000317982"/>
    </source>
</evidence>
<gene>
    <name evidence="2" type="ORF">FL583_09960</name>
</gene>
<evidence type="ECO:0000313" key="2">
    <source>
        <dbReference type="EMBL" id="TQS45396.1"/>
    </source>
</evidence>
<name>A0A545AVN9_9ACTN</name>
<comment type="caution">
    <text evidence="2">The sequence shown here is derived from an EMBL/GenBank/DDBJ whole genome shotgun (WGS) entry which is preliminary data.</text>
</comment>
<dbReference type="EMBL" id="VIRS01000005">
    <property type="protein sequence ID" value="TQS45396.1"/>
    <property type="molecule type" value="Genomic_DNA"/>
</dbReference>
<dbReference type="SUPFAM" id="SSF54523">
    <property type="entry name" value="Pili subunits"/>
    <property type="match status" value="1"/>
</dbReference>
<dbReference type="NCBIfam" id="TIGR02532">
    <property type="entry name" value="IV_pilin_GFxxxE"/>
    <property type="match status" value="1"/>
</dbReference>
<dbReference type="AlphaFoldDB" id="A0A545AVN9"/>
<dbReference type="InParanoid" id="A0A545AVN9"/>
<keyword evidence="1" id="KW-1133">Transmembrane helix</keyword>
<dbReference type="GO" id="GO:0016020">
    <property type="term" value="C:membrane"/>
    <property type="evidence" value="ECO:0007669"/>
    <property type="project" value="InterPro"/>
</dbReference>
<dbReference type="GO" id="GO:0005975">
    <property type="term" value="P:carbohydrate metabolic process"/>
    <property type="evidence" value="ECO:0007669"/>
    <property type="project" value="UniProtKB-ARBA"/>
</dbReference>
<keyword evidence="1" id="KW-0472">Membrane</keyword>
<protein>
    <submittedName>
        <fullName evidence="2">Prepilin-type N-terminal cleavage/methylation domain-containing protein</fullName>
    </submittedName>
</protein>
<feature type="transmembrane region" description="Helical" evidence="1">
    <location>
        <begin position="12"/>
        <end position="35"/>
    </location>
</feature>
<reference evidence="2 3" key="1">
    <citation type="submission" date="2019-07" db="EMBL/GenBank/DDBJ databases">
        <title>Cryptosporangium phraense sp. nov., isolated from plant litter.</title>
        <authorList>
            <person name="Suriyachadkun C."/>
        </authorList>
    </citation>
    <scope>NUCLEOTIDE SEQUENCE [LARGE SCALE GENOMIC DNA]</scope>
    <source>
        <strain evidence="2 3">A-T 5661</strain>
    </source>
</reference>
<keyword evidence="1" id="KW-0812">Transmembrane</keyword>
<dbReference type="Proteomes" id="UP000317982">
    <property type="component" value="Unassembled WGS sequence"/>
</dbReference>
<dbReference type="Pfam" id="PF07963">
    <property type="entry name" value="N_methyl"/>
    <property type="match status" value="1"/>
</dbReference>
<dbReference type="InterPro" id="IPR012902">
    <property type="entry name" value="N_methyl_site"/>
</dbReference>